<dbReference type="OrthoDB" id="3286086at2"/>
<accession>A0A1G7MTG7</accession>
<dbReference type="RefSeq" id="WP_091231013.1">
    <property type="nucleotide sequence ID" value="NZ_FNBG01000014.1"/>
</dbReference>
<dbReference type="Proteomes" id="UP000198972">
    <property type="component" value="Unassembled WGS sequence"/>
</dbReference>
<reference evidence="1 2" key="1">
    <citation type="submission" date="2016-10" db="EMBL/GenBank/DDBJ databases">
        <authorList>
            <person name="de Groot N.N."/>
        </authorList>
    </citation>
    <scope>NUCLEOTIDE SEQUENCE [LARGE SCALE GENOMIC DNA]</scope>
    <source>
        <strain evidence="1 2">DSM 28129</strain>
    </source>
</reference>
<dbReference type="EMBL" id="FNBG01000014">
    <property type="protein sequence ID" value="SDF64946.1"/>
    <property type="molecule type" value="Genomic_DNA"/>
</dbReference>
<organism evidence="1 2">
    <name type="scientific">Fontibacillus panacisegetis</name>
    <dbReference type="NCBI Taxonomy" id="670482"/>
    <lineage>
        <taxon>Bacteria</taxon>
        <taxon>Bacillati</taxon>
        <taxon>Bacillota</taxon>
        <taxon>Bacilli</taxon>
        <taxon>Bacillales</taxon>
        <taxon>Paenibacillaceae</taxon>
        <taxon>Fontibacillus</taxon>
    </lineage>
</organism>
<dbReference type="AlphaFoldDB" id="A0A1G7MTG7"/>
<dbReference type="InterPro" id="IPR008930">
    <property type="entry name" value="Terpenoid_cyclase/PrenylTrfase"/>
</dbReference>
<evidence type="ECO:0000313" key="2">
    <source>
        <dbReference type="Proteomes" id="UP000198972"/>
    </source>
</evidence>
<keyword evidence="2" id="KW-1185">Reference proteome</keyword>
<name>A0A1G7MTG7_9BACL</name>
<keyword evidence="1" id="KW-0808">Transferase</keyword>
<dbReference type="SUPFAM" id="SSF48239">
    <property type="entry name" value="Terpenoid cyclases/Protein prenyltransferases"/>
    <property type="match status" value="1"/>
</dbReference>
<proteinExistence type="predicted"/>
<evidence type="ECO:0000313" key="1">
    <source>
        <dbReference type="EMBL" id="SDF64946.1"/>
    </source>
</evidence>
<gene>
    <name evidence="1" type="ORF">SAMN04488542_11480</name>
</gene>
<protein>
    <submittedName>
        <fullName evidence="1">Prenyltransferase and squalene oxidase repeat-containing protein</fullName>
    </submittedName>
</protein>
<dbReference type="STRING" id="670482.SAMN04488542_11480"/>
<sequence length="303" mass="34806">MTIHSGDVFERARTFIYSSARLLDRMRFAYLFEKGSKEKVLQALRAYQNEDGGFGHALEPDMRCPDSQPVATEVGLYILNEVKSCDTEIFDGVLSYLKSITLSGGGLPRSTTRVNDYPHAPWWITEQDDIPSINPTGSIVGMLMAQNARIDFYDEPWFRSHISFLWNCLEENLPNDFHDAMQWIPFLEHVEKVTGQDTERVNHYRAILDHWLSGPKGIERDENAEGYVHKVLDYAPEPKSYASRIVSDEEVNRHLDWFISTQQEDGGWGISFPSVSVANEQEWRGWLTVERLKILKAYGVLNL</sequence>
<dbReference type="GO" id="GO:0016740">
    <property type="term" value="F:transferase activity"/>
    <property type="evidence" value="ECO:0007669"/>
    <property type="project" value="UniProtKB-KW"/>
</dbReference>